<feature type="transmembrane region" description="Helical" evidence="6">
    <location>
        <begin position="260"/>
        <end position="286"/>
    </location>
</feature>
<accession>A0A7I8VMT9</accession>
<feature type="transmembrane region" description="Helical" evidence="6">
    <location>
        <begin position="219"/>
        <end position="248"/>
    </location>
</feature>
<feature type="transmembrane region" description="Helical" evidence="6">
    <location>
        <begin position="356"/>
        <end position="375"/>
    </location>
</feature>
<dbReference type="PIRSF" id="PIRSF006060">
    <property type="entry name" value="AA_transporter"/>
    <property type="match status" value="1"/>
</dbReference>
<sequence length="608" mass="65851">MVLNILSSMLRTKTYDSHETKLHKCLNICDLILLGIGSMVGSGIYIVTGEAAKELAGPGIVLSFIIAAISVGLSALCYVEFAARVHKTGGIYLYTYMCLGEFCAFLIGWSTLVLISVGGATNARAWSSYLNSYTGNRIENWTIHHVADWRSLSRPLAGYPDFVASAVLIVLVAIVSMGANCSGKFMSVMTTLNISVLLFVSIVGFAGTKSFKNWTFNGFLPFGISGVIAGASKCFWALSGFEAIFTAVEEAKTPKRDIPIATGLSISAVTILYVMTSAAITLVKPYNKLDPHSPIPSAISSTGWEWARHIATIGPLLGLTTTLFTSIFSSARQLYAMGVDGLLPPITAKVNDCSRLPLFNIYFVGILMVVSALLFDLRDLLSMAVTITLSQYLLVSAAVVYLRYKPTVPVQENGFLPVNGTDEDGYASSEETNLMSKSKVRRSNVGSLRQCIVKRGCKSSVPQGHCVLLSILLYIVASFIFGLLIRLNAFSFMLNGDEPSAILLTIVCVALIVLIIVIYIHEKSDAKDFVVKTPCVPLIPCLSISTNAILLAVSASWSSWIVYGAVLLSGVMIYFLYGIRHSTLNDERTTKTSSELELPLIEDDDDEL</sequence>
<feature type="transmembrane region" description="Helical" evidence="6">
    <location>
        <begin position="560"/>
        <end position="579"/>
    </location>
</feature>
<proteinExistence type="predicted"/>
<comment type="subcellular location">
    <subcellularLocation>
        <location evidence="1">Membrane</location>
        <topology evidence="1">Multi-pass membrane protein</topology>
    </subcellularLocation>
</comment>
<feature type="transmembrane region" description="Helical" evidence="6">
    <location>
        <begin position="91"/>
        <end position="117"/>
    </location>
</feature>
<dbReference type="GO" id="GO:0015171">
    <property type="term" value="F:amino acid transmembrane transporter activity"/>
    <property type="evidence" value="ECO:0007669"/>
    <property type="project" value="TreeGrafter"/>
</dbReference>
<evidence type="ECO:0000259" key="7">
    <source>
        <dbReference type="Pfam" id="PF13906"/>
    </source>
</evidence>
<dbReference type="PANTHER" id="PTHR43243">
    <property type="entry name" value="INNER MEMBRANE TRANSPORTER YGJI-RELATED"/>
    <property type="match status" value="1"/>
</dbReference>
<dbReference type="GO" id="GO:0005886">
    <property type="term" value="C:plasma membrane"/>
    <property type="evidence" value="ECO:0007669"/>
    <property type="project" value="TreeGrafter"/>
</dbReference>
<protein>
    <submittedName>
        <fullName evidence="8">DgyrCDS4823</fullName>
    </submittedName>
</protein>
<dbReference type="InterPro" id="IPR002293">
    <property type="entry name" value="AA/rel_permease1"/>
</dbReference>
<comment type="caution">
    <text evidence="8">The sequence shown here is derived from an EMBL/GenBank/DDBJ whole genome shotgun (WGS) entry which is preliminary data.</text>
</comment>
<evidence type="ECO:0000256" key="6">
    <source>
        <dbReference type="SAM" id="Phobius"/>
    </source>
</evidence>
<feature type="domain" description="Cationic amino acid transporter C-terminal" evidence="7">
    <location>
        <begin position="532"/>
        <end position="582"/>
    </location>
</feature>
<keyword evidence="3 6" id="KW-0812">Transmembrane</keyword>
<feature type="transmembrane region" description="Helical" evidence="6">
    <location>
        <begin position="501"/>
        <end position="521"/>
    </location>
</feature>
<evidence type="ECO:0000313" key="8">
    <source>
        <dbReference type="EMBL" id="CAD5115887.1"/>
    </source>
</evidence>
<dbReference type="Pfam" id="PF13520">
    <property type="entry name" value="AA_permease_2"/>
    <property type="match status" value="1"/>
</dbReference>
<feature type="transmembrane region" description="Helical" evidence="6">
    <location>
        <begin position="60"/>
        <end position="79"/>
    </location>
</feature>
<dbReference type="Proteomes" id="UP000549394">
    <property type="component" value="Unassembled WGS sequence"/>
</dbReference>
<feature type="transmembrane region" description="Helical" evidence="6">
    <location>
        <begin position="188"/>
        <end position="207"/>
    </location>
</feature>
<dbReference type="Pfam" id="PF13906">
    <property type="entry name" value="AA_permease_C"/>
    <property type="match status" value="1"/>
</dbReference>
<dbReference type="EMBL" id="CAJFCJ010000006">
    <property type="protein sequence ID" value="CAD5115887.1"/>
    <property type="molecule type" value="Genomic_DNA"/>
</dbReference>
<feature type="transmembrane region" description="Helical" evidence="6">
    <location>
        <begin position="533"/>
        <end position="554"/>
    </location>
</feature>
<evidence type="ECO:0000256" key="2">
    <source>
        <dbReference type="ARBA" id="ARBA00022448"/>
    </source>
</evidence>
<feature type="transmembrane region" description="Helical" evidence="6">
    <location>
        <begin position="162"/>
        <end position="181"/>
    </location>
</feature>
<dbReference type="PANTHER" id="PTHR43243:SF4">
    <property type="entry name" value="CATIONIC AMINO ACID TRANSPORTER 4"/>
    <property type="match status" value="1"/>
</dbReference>
<gene>
    <name evidence="8" type="ORF">DGYR_LOCUS4574</name>
</gene>
<keyword evidence="5 6" id="KW-0472">Membrane</keyword>
<dbReference type="InterPro" id="IPR029485">
    <property type="entry name" value="CAT_C"/>
</dbReference>
<evidence type="ECO:0000256" key="4">
    <source>
        <dbReference type="ARBA" id="ARBA00022989"/>
    </source>
</evidence>
<reference evidence="8 9" key="1">
    <citation type="submission" date="2020-08" db="EMBL/GenBank/DDBJ databases">
        <authorList>
            <person name="Hejnol A."/>
        </authorList>
    </citation>
    <scope>NUCLEOTIDE SEQUENCE [LARGE SCALE GENOMIC DNA]</scope>
</reference>
<dbReference type="AlphaFoldDB" id="A0A7I8VMT9"/>
<organism evidence="8 9">
    <name type="scientific">Dimorphilus gyrociliatus</name>
    <dbReference type="NCBI Taxonomy" id="2664684"/>
    <lineage>
        <taxon>Eukaryota</taxon>
        <taxon>Metazoa</taxon>
        <taxon>Spiralia</taxon>
        <taxon>Lophotrochozoa</taxon>
        <taxon>Annelida</taxon>
        <taxon>Polychaeta</taxon>
        <taxon>Polychaeta incertae sedis</taxon>
        <taxon>Dinophilidae</taxon>
        <taxon>Dimorphilus</taxon>
    </lineage>
</organism>
<keyword evidence="4 6" id="KW-1133">Transmembrane helix</keyword>
<keyword evidence="9" id="KW-1185">Reference proteome</keyword>
<feature type="transmembrane region" description="Helical" evidence="6">
    <location>
        <begin position="28"/>
        <end position="48"/>
    </location>
</feature>
<feature type="transmembrane region" description="Helical" evidence="6">
    <location>
        <begin position="466"/>
        <end position="489"/>
    </location>
</feature>
<feature type="transmembrane region" description="Helical" evidence="6">
    <location>
        <begin position="306"/>
        <end position="328"/>
    </location>
</feature>
<evidence type="ECO:0000256" key="3">
    <source>
        <dbReference type="ARBA" id="ARBA00022692"/>
    </source>
</evidence>
<dbReference type="OrthoDB" id="3900342at2759"/>
<keyword evidence="2" id="KW-0813">Transport</keyword>
<feature type="transmembrane region" description="Helical" evidence="6">
    <location>
        <begin position="381"/>
        <end position="402"/>
    </location>
</feature>
<name>A0A7I8VMT9_9ANNE</name>
<evidence type="ECO:0000256" key="1">
    <source>
        <dbReference type="ARBA" id="ARBA00004141"/>
    </source>
</evidence>
<evidence type="ECO:0000256" key="5">
    <source>
        <dbReference type="ARBA" id="ARBA00023136"/>
    </source>
</evidence>
<dbReference type="Gene3D" id="1.20.1740.10">
    <property type="entry name" value="Amino acid/polyamine transporter I"/>
    <property type="match status" value="2"/>
</dbReference>
<evidence type="ECO:0000313" key="9">
    <source>
        <dbReference type="Proteomes" id="UP000549394"/>
    </source>
</evidence>